<comment type="function">
    <text evidence="6">Quinone reductase that provides resistance to thiol-specific stress caused by electrophilic quinones.</text>
</comment>
<evidence type="ECO:0000256" key="1">
    <source>
        <dbReference type="ARBA" id="ARBA00022630"/>
    </source>
</evidence>
<evidence type="ECO:0000259" key="7">
    <source>
        <dbReference type="Pfam" id="PF02525"/>
    </source>
</evidence>
<comment type="function">
    <text evidence="6">Also exhibits azoreductase activity. Catalyzes the reductive cleavage of the azo bond in aromatic azo compounds to the corresponding amines.</text>
</comment>
<dbReference type="EC" id="1.7.1.17" evidence="6"/>
<comment type="subunit">
    <text evidence="6">Homodimer.</text>
</comment>
<dbReference type="PANTHER" id="PTHR43741:SF2">
    <property type="entry name" value="FMN-DEPENDENT NADH:QUINONE OXIDOREDUCTASE"/>
    <property type="match status" value="1"/>
</dbReference>
<dbReference type="Proteomes" id="UP000216020">
    <property type="component" value="Unassembled WGS sequence"/>
</dbReference>
<name>A0A261SBN9_9BORD</name>
<feature type="domain" description="Flavodoxin-like fold" evidence="7">
    <location>
        <begin position="3"/>
        <end position="200"/>
    </location>
</feature>
<evidence type="ECO:0000256" key="4">
    <source>
        <dbReference type="ARBA" id="ARBA00023027"/>
    </source>
</evidence>
<dbReference type="Pfam" id="PF02525">
    <property type="entry name" value="Flavodoxin_2"/>
    <property type="match status" value="1"/>
</dbReference>
<evidence type="ECO:0000256" key="5">
    <source>
        <dbReference type="ARBA" id="ARBA00048542"/>
    </source>
</evidence>
<comment type="catalytic activity">
    <reaction evidence="5">
        <text>N,N-dimethyl-1,4-phenylenediamine + anthranilate + 2 NAD(+) = 2-(4-dimethylaminophenyl)diazenylbenzoate + 2 NADH + 2 H(+)</text>
        <dbReference type="Rhea" id="RHEA:55872"/>
        <dbReference type="ChEBI" id="CHEBI:15378"/>
        <dbReference type="ChEBI" id="CHEBI:15783"/>
        <dbReference type="ChEBI" id="CHEBI:16567"/>
        <dbReference type="ChEBI" id="CHEBI:57540"/>
        <dbReference type="ChEBI" id="CHEBI:57945"/>
        <dbReference type="ChEBI" id="CHEBI:71579"/>
        <dbReference type="EC" id="1.7.1.17"/>
    </reaction>
    <physiologicalReaction direction="right-to-left" evidence="5">
        <dbReference type="Rhea" id="RHEA:55874"/>
    </physiologicalReaction>
</comment>
<comment type="caution">
    <text evidence="6">Lacks conserved residue(s) required for the propagation of feature annotation.</text>
</comment>
<dbReference type="GO" id="GO:0009055">
    <property type="term" value="F:electron transfer activity"/>
    <property type="evidence" value="ECO:0007669"/>
    <property type="project" value="UniProtKB-UniRule"/>
</dbReference>
<dbReference type="GO" id="GO:0016652">
    <property type="term" value="F:oxidoreductase activity, acting on NAD(P)H as acceptor"/>
    <property type="evidence" value="ECO:0007669"/>
    <property type="project" value="UniProtKB-UniRule"/>
</dbReference>
<comment type="catalytic activity">
    <reaction evidence="6">
        <text>2 a quinone + NADH + H(+) = 2 a 1,4-benzosemiquinone + NAD(+)</text>
        <dbReference type="Rhea" id="RHEA:65952"/>
        <dbReference type="ChEBI" id="CHEBI:15378"/>
        <dbReference type="ChEBI" id="CHEBI:57540"/>
        <dbReference type="ChEBI" id="CHEBI:57945"/>
        <dbReference type="ChEBI" id="CHEBI:132124"/>
        <dbReference type="ChEBI" id="CHEBI:134225"/>
    </reaction>
</comment>
<dbReference type="Gene3D" id="3.40.50.360">
    <property type="match status" value="1"/>
</dbReference>
<keyword evidence="1 6" id="KW-0285">Flavoprotein</keyword>
<proteinExistence type="inferred from homology"/>
<feature type="binding site" evidence="6">
    <location>
        <begin position="16"/>
        <end position="18"/>
    </location>
    <ligand>
        <name>FMN</name>
        <dbReference type="ChEBI" id="CHEBI:58210"/>
    </ligand>
</feature>
<keyword evidence="4 6" id="KW-0520">NAD</keyword>
<dbReference type="InterPro" id="IPR029039">
    <property type="entry name" value="Flavoprotein-like_sf"/>
</dbReference>
<dbReference type="GO" id="GO:0010181">
    <property type="term" value="F:FMN binding"/>
    <property type="evidence" value="ECO:0007669"/>
    <property type="project" value="UniProtKB-UniRule"/>
</dbReference>
<evidence type="ECO:0000256" key="6">
    <source>
        <dbReference type="HAMAP-Rule" id="MF_01216"/>
    </source>
</evidence>
<dbReference type="InterPro" id="IPR023048">
    <property type="entry name" value="NADH:quinone_OxRdtase_FMN_depd"/>
</dbReference>
<dbReference type="InterPro" id="IPR050104">
    <property type="entry name" value="FMN-dep_NADH:Q_OxRdtase_AzoR1"/>
</dbReference>
<evidence type="ECO:0000313" key="8">
    <source>
        <dbReference type="EMBL" id="OZI34828.1"/>
    </source>
</evidence>
<keyword evidence="9" id="KW-1185">Reference proteome</keyword>
<dbReference type="PANTHER" id="PTHR43741">
    <property type="entry name" value="FMN-DEPENDENT NADH-AZOREDUCTASE 1"/>
    <property type="match status" value="1"/>
</dbReference>
<dbReference type="RefSeq" id="WP_094853821.1">
    <property type="nucleotide sequence ID" value="NZ_NEVM01000002.1"/>
</dbReference>
<keyword evidence="2 6" id="KW-0288">FMN</keyword>
<evidence type="ECO:0000313" key="9">
    <source>
        <dbReference type="Proteomes" id="UP000216020"/>
    </source>
</evidence>
<accession>A0A261SBN9</accession>
<dbReference type="EMBL" id="NEVM01000002">
    <property type="protein sequence ID" value="OZI34828.1"/>
    <property type="molecule type" value="Genomic_DNA"/>
</dbReference>
<comment type="similarity">
    <text evidence="6">Belongs to the azoreductase type 1 family.</text>
</comment>
<dbReference type="GO" id="GO:0016655">
    <property type="term" value="F:oxidoreductase activity, acting on NAD(P)H, quinone or similar compound as acceptor"/>
    <property type="evidence" value="ECO:0007669"/>
    <property type="project" value="InterPro"/>
</dbReference>
<organism evidence="8 9">
    <name type="scientific">Bordetella genomosp. 10</name>
    <dbReference type="NCBI Taxonomy" id="1416804"/>
    <lineage>
        <taxon>Bacteria</taxon>
        <taxon>Pseudomonadati</taxon>
        <taxon>Pseudomonadota</taxon>
        <taxon>Betaproteobacteria</taxon>
        <taxon>Burkholderiales</taxon>
        <taxon>Alcaligenaceae</taxon>
        <taxon>Bordetella</taxon>
    </lineage>
</organism>
<dbReference type="SUPFAM" id="SSF52218">
    <property type="entry name" value="Flavoproteins"/>
    <property type="match status" value="1"/>
</dbReference>
<protein>
    <recommendedName>
        <fullName evidence="6">FMN dependent NADH:quinone oxidoreductase</fullName>
        <ecNumber evidence="6">1.6.5.-</ecNumber>
    </recommendedName>
    <alternativeName>
        <fullName evidence="6">Azo-dye reductase</fullName>
    </alternativeName>
    <alternativeName>
        <fullName evidence="6">FMN-dependent NADH-azo compound oxidoreductase</fullName>
    </alternativeName>
    <alternativeName>
        <fullName evidence="6">FMN-dependent NADH-azoreductase</fullName>
        <ecNumber evidence="6">1.7.1.17</ecNumber>
    </alternativeName>
</protein>
<dbReference type="OrthoDB" id="9787136at2"/>
<sequence length="206" mass="21840">MSNILLITSSPRGAESLSARFATDFARRLGQRHPGGVLTVRDLYAHPLPHIDEAYVVGRTLPSEARTPAQAEAVAQAETLVAELKAADIVVIGSGMINFGPPTQLKAWFDNVTWPGVTFQYEDGKVQGLVTGKKVYLVTASGGVFSDGPFATADFQSKYLKHLLGFIGLTDIEQVRVEGLSYGPDAAQAAIANAETAVQALLAQAA</sequence>
<evidence type="ECO:0000256" key="2">
    <source>
        <dbReference type="ARBA" id="ARBA00022643"/>
    </source>
</evidence>
<comment type="cofactor">
    <cofactor evidence="6">
        <name>FMN</name>
        <dbReference type="ChEBI" id="CHEBI:58210"/>
    </cofactor>
    <text evidence="6">Binds 1 FMN per subunit.</text>
</comment>
<keyword evidence="3 6" id="KW-0560">Oxidoreductase</keyword>
<dbReference type="HAMAP" id="MF_01216">
    <property type="entry name" value="Azoreductase_type1"/>
    <property type="match status" value="1"/>
</dbReference>
<dbReference type="AlphaFoldDB" id="A0A261SBN9"/>
<evidence type="ECO:0000256" key="3">
    <source>
        <dbReference type="ARBA" id="ARBA00023002"/>
    </source>
</evidence>
<reference evidence="9" key="1">
    <citation type="submission" date="2017-05" db="EMBL/GenBank/DDBJ databases">
        <title>Complete and WGS of Bordetella genogroups.</title>
        <authorList>
            <person name="Spilker T."/>
            <person name="Lipuma J."/>
        </authorList>
    </citation>
    <scope>NUCLEOTIDE SEQUENCE [LARGE SCALE GENOMIC DNA]</scope>
    <source>
        <strain evidence="9">AU16122</strain>
    </source>
</reference>
<dbReference type="EC" id="1.6.5.-" evidence="6"/>
<feature type="binding site" evidence="6">
    <location>
        <position position="10"/>
    </location>
    <ligand>
        <name>FMN</name>
        <dbReference type="ChEBI" id="CHEBI:58210"/>
    </ligand>
</feature>
<gene>
    <name evidence="6" type="primary">azoR</name>
    <name evidence="8" type="ORF">CAL29_15285</name>
</gene>
<comment type="caution">
    <text evidence="8">The sequence shown here is derived from an EMBL/GenBank/DDBJ whole genome shotgun (WGS) entry which is preliminary data.</text>
</comment>
<dbReference type="InterPro" id="IPR003680">
    <property type="entry name" value="Flavodoxin_fold"/>
</dbReference>